<accession>A0A8J3GIK5</accession>
<proteinExistence type="predicted"/>
<evidence type="ECO:0000313" key="1">
    <source>
        <dbReference type="EMBL" id="GHD05108.1"/>
    </source>
</evidence>
<dbReference type="EMBL" id="BMZQ01000001">
    <property type="protein sequence ID" value="GHD05108.1"/>
    <property type="molecule type" value="Genomic_DNA"/>
</dbReference>
<gene>
    <name evidence="1" type="ORF">GCM10016234_00680</name>
</gene>
<organism evidence="1 2">
    <name type="scientific">Tianweitania populi</name>
    <dbReference type="NCBI Taxonomy" id="1607949"/>
    <lineage>
        <taxon>Bacteria</taxon>
        <taxon>Pseudomonadati</taxon>
        <taxon>Pseudomonadota</taxon>
        <taxon>Alphaproteobacteria</taxon>
        <taxon>Hyphomicrobiales</taxon>
        <taxon>Phyllobacteriaceae</taxon>
        <taxon>Tianweitania</taxon>
    </lineage>
</organism>
<dbReference type="RefSeq" id="WP_407701817.1">
    <property type="nucleotide sequence ID" value="NZ_BMZQ01000001.1"/>
</dbReference>
<protein>
    <submittedName>
        <fullName evidence="1">Uncharacterized protein</fullName>
    </submittedName>
</protein>
<keyword evidence="2" id="KW-1185">Reference proteome</keyword>
<dbReference type="Proteomes" id="UP000630142">
    <property type="component" value="Unassembled WGS sequence"/>
</dbReference>
<comment type="caution">
    <text evidence="1">The sequence shown here is derived from an EMBL/GenBank/DDBJ whole genome shotgun (WGS) entry which is preliminary data.</text>
</comment>
<reference evidence="1" key="1">
    <citation type="journal article" date="2014" name="Int. J. Syst. Evol. Microbiol.">
        <title>Complete genome sequence of Corynebacterium casei LMG S-19264T (=DSM 44701T), isolated from a smear-ripened cheese.</title>
        <authorList>
            <consortium name="US DOE Joint Genome Institute (JGI-PGF)"/>
            <person name="Walter F."/>
            <person name="Albersmeier A."/>
            <person name="Kalinowski J."/>
            <person name="Ruckert C."/>
        </authorList>
    </citation>
    <scope>NUCLEOTIDE SEQUENCE</scope>
    <source>
        <strain evidence="1">KCTC 42249</strain>
    </source>
</reference>
<evidence type="ECO:0000313" key="2">
    <source>
        <dbReference type="Proteomes" id="UP000630142"/>
    </source>
</evidence>
<dbReference type="AlphaFoldDB" id="A0A8J3GIK5"/>
<name>A0A8J3GIK5_9HYPH</name>
<reference evidence="1" key="2">
    <citation type="submission" date="2020-09" db="EMBL/GenBank/DDBJ databases">
        <authorList>
            <person name="Sun Q."/>
            <person name="Kim S."/>
        </authorList>
    </citation>
    <scope>NUCLEOTIDE SEQUENCE</scope>
    <source>
        <strain evidence="1">KCTC 42249</strain>
    </source>
</reference>
<sequence>MQKQLTPTEAADEQETIAVVGIGVCALSLRSFEQVFADIDPELGTAYLVAVRQQEGLMSAPSLRC</sequence>